<proteinExistence type="predicted"/>
<accession>A0AAN6NL43</accession>
<keyword evidence="11" id="KW-1185">Reference proteome</keyword>
<feature type="compositionally biased region" description="Polar residues" evidence="8">
    <location>
        <begin position="444"/>
        <end position="471"/>
    </location>
</feature>
<gene>
    <name evidence="10" type="ORF">QBC46DRAFT_371147</name>
</gene>
<keyword evidence="2" id="KW-0479">Metal-binding</keyword>
<evidence type="ECO:0000256" key="1">
    <source>
        <dbReference type="ARBA" id="ARBA00004123"/>
    </source>
</evidence>
<keyword evidence="7" id="KW-0539">Nucleus</keyword>
<protein>
    <recommendedName>
        <fullName evidence="9">Copper-fist domain-containing protein</fullName>
    </recommendedName>
</protein>
<keyword evidence="5" id="KW-0805">Transcription regulation</keyword>
<dbReference type="PRINTS" id="PR00617">
    <property type="entry name" value="COPPERFIST"/>
</dbReference>
<keyword evidence="3" id="KW-0862">Zinc</keyword>
<evidence type="ECO:0000256" key="5">
    <source>
        <dbReference type="ARBA" id="ARBA00023015"/>
    </source>
</evidence>
<dbReference type="InterPro" id="IPR036395">
    <property type="entry name" value="Cu_fist_DNA-bd_dom_sf"/>
</dbReference>
<dbReference type="GO" id="GO:0005507">
    <property type="term" value="F:copper ion binding"/>
    <property type="evidence" value="ECO:0007669"/>
    <property type="project" value="InterPro"/>
</dbReference>
<evidence type="ECO:0000256" key="3">
    <source>
        <dbReference type="ARBA" id="ARBA00022833"/>
    </source>
</evidence>
<evidence type="ECO:0000256" key="7">
    <source>
        <dbReference type="ARBA" id="ARBA00023242"/>
    </source>
</evidence>
<dbReference type="SUPFAM" id="SSF57879">
    <property type="entry name" value="Zinc domain conserved in yeast copper-regulated transcription factors"/>
    <property type="match status" value="1"/>
</dbReference>
<feature type="region of interest" description="Disordered" evidence="8">
    <location>
        <begin position="66"/>
        <end position="123"/>
    </location>
</feature>
<dbReference type="GO" id="GO:0006879">
    <property type="term" value="P:intracellular iron ion homeostasis"/>
    <property type="evidence" value="ECO:0007669"/>
    <property type="project" value="TreeGrafter"/>
</dbReference>
<dbReference type="GO" id="GO:0000978">
    <property type="term" value="F:RNA polymerase II cis-regulatory region sequence-specific DNA binding"/>
    <property type="evidence" value="ECO:0007669"/>
    <property type="project" value="TreeGrafter"/>
</dbReference>
<dbReference type="GO" id="GO:0045944">
    <property type="term" value="P:positive regulation of transcription by RNA polymerase II"/>
    <property type="evidence" value="ECO:0007669"/>
    <property type="project" value="TreeGrafter"/>
</dbReference>
<feature type="domain" description="Copper-fist" evidence="9">
    <location>
        <begin position="1"/>
        <end position="41"/>
    </location>
</feature>
<evidence type="ECO:0000256" key="8">
    <source>
        <dbReference type="SAM" id="MobiDB-lite"/>
    </source>
</evidence>
<dbReference type="InterPro" id="IPR051763">
    <property type="entry name" value="Copper_Homeo_Regul"/>
</dbReference>
<evidence type="ECO:0000313" key="11">
    <source>
        <dbReference type="Proteomes" id="UP001303473"/>
    </source>
</evidence>
<dbReference type="GO" id="GO:0000981">
    <property type="term" value="F:DNA-binding transcription factor activity, RNA polymerase II-specific"/>
    <property type="evidence" value="ECO:0007669"/>
    <property type="project" value="TreeGrafter"/>
</dbReference>
<dbReference type="SMART" id="SM00412">
    <property type="entry name" value="Cu_FIST"/>
    <property type="match status" value="1"/>
</dbReference>
<evidence type="ECO:0000313" key="10">
    <source>
        <dbReference type="EMBL" id="KAK3945597.1"/>
    </source>
</evidence>
<evidence type="ECO:0000256" key="4">
    <source>
        <dbReference type="ARBA" id="ARBA00023008"/>
    </source>
</evidence>
<comment type="subcellular location">
    <subcellularLocation>
        <location evidence="1">Nucleus</location>
    </subcellularLocation>
</comment>
<dbReference type="FunFam" id="3.90.430.10:FF:000001">
    <property type="entry name" value="Copper fist DNA-binding protein"/>
    <property type="match status" value="1"/>
</dbReference>
<keyword evidence="4" id="KW-0186">Copper</keyword>
<dbReference type="Gene3D" id="3.90.430.10">
    <property type="entry name" value="Copper fist DNA-binding domain"/>
    <property type="match status" value="1"/>
</dbReference>
<dbReference type="GO" id="GO:0006878">
    <property type="term" value="P:intracellular copper ion homeostasis"/>
    <property type="evidence" value="ECO:0007669"/>
    <property type="project" value="TreeGrafter"/>
</dbReference>
<dbReference type="SMART" id="SM01090">
    <property type="entry name" value="Copper-fist"/>
    <property type="match status" value="1"/>
</dbReference>
<feature type="region of interest" description="Disordered" evidence="8">
    <location>
        <begin position="230"/>
        <end position="307"/>
    </location>
</feature>
<evidence type="ECO:0000256" key="6">
    <source>
        <dbReference type="ARBA" id="ARBA00023163"/>
    </source>
</evidence>
<organism evidence="10 11">
    <name type="scientific">Diplogelasinospora grovesii</name>
    <dbReference type="NCBI Taxonomy" id="303347"/>
    <lineage>
        <taxon>Eukaryota</taxon>
        <taxon>Fungi</taxon>
        <taxon>Dikarya</taxon>
        <taxon>Ascomycota</taxon>
        <taxon>Pezizomycotina</taxon>
        <taxon>Sordariomycetes</taxon>
        <taxon>Sordariomycetidae</taxon>
        <taxon>Sordariales</taxon>
        <taxon>Diplogelasinosporaceae</taxon>
        <taxon>Diplogelasinospora</taxon>
    </lineage>
</organism>
<sequence>MPIINGQKMACAPCIRGHRSTKCTHHSERVMVPVRKPGRPLSTCPCPPGRPCGCGGVKVAIPRKQKCGCGSEDTTETNGSEHSHSPTEVAPTSPTRPPFRISKSSSGPRTNSRKQSFDPANLERMDPMSINIVNFNGNSVPIVGNGMTTQVSTPVLSGFGTGTATVVMTGVGTDIGFIPQRPSNGIPHVHDMGFGPPLTYRFDAQYSQAHNQPPQTPSHEIKAEDDNRTAHTTNGLHTNGLRSNGHHTNGLRTPTTPAPVMNGSRSNGVPIAARPQKPADSRPPLLPKTSSTTSGGSCCGGGKQPMAPPQPMYDKSFVPQFQPPVMDMKNQNFSGPAFQYPTFYTYPPEFGSWQHPVNPATWQHMVASQPGMPIEAPSLSTPSLNGHADGLATTHQCVCGPGCQCIGCLAHPFNDQMYQYISNAYSESDTGSNNATPAPAAGCCSSTQAHNPTQGTAPDSPPQAQTPSDASALSEEQALPTGDFVFFEFPIACGGDVVYCPCGDDCQCEGCLVHNSAAIPLQRGDWQDG</sequence>
<dbReference type="PROSITE" id="PS01119">
    <property type="entry name" value="COPPER_FIST_1"/>
    <property type="match status" value="1"/>
</dbReference>
<dbReference type="Proteomes" id="UP001303473">
    <property type="component" value="Unassembled WGS sequence"/>
</dbReference>
<dbReference type="PANTHER" id="PTHR28088">
    <property type="entry name" value="TRANSCRIPTIONAL ACTIVATOR HAA1-RELATED"/>
    <property type="match status" value="1"/>
</dbReference>
<feature type="region of interest" description="Disordered" evidence="8">
    <location>
        <begin position="429"/>
        <end position="475"/>
    </location>
</feature>
<evidence type="ECO:0000256" key="2">
    <source>
        <dbReference type="ARBA" id="ARBA00022723"/>
    </source>
</evidence>
<dbReference type="EMBL" id="MU853754">
    <property type="protein sequence ID" value="KAK3945597.1"/>
    <property type="molecule type" value="Genomic_DNA"/>
</dbReference>
<dbReference type="AlphaFoldDB" id="A0AAN6NL43"/>
<reference evidence="11" key="1">
    <citation type="journal article" date="2023" name="Mol. Phylogenet. Evol.">
        <title>Genome-scale phylogeny and comparative genomics of the fungal order Sordariales.</title>
        <authorList>
            <person name="Hensen N."/>
            <person name="Bonometti L."/>
            <person name="Westerberg I."/>
            <person name="Brannstrom I.O."/>
            <person name="Guillou S."/>
            <person name="Cros-Aarteil S."/>
            <person name="Calhoun S."/>
            <person name="Haridas S."/>
            <person name="Kuo A."/>
            <person name="Mondo S."/>
            <person name="Pangilinan J."/>
            <person name="Riley R."/>
            <person name="LaButti K."/>
            <person name="Andreopoulos B."/>
            <person name="Lipzen A."/>
            <person name="Chen C."/>
            <person name="Yan M."/>
            <person name="Daum C."/>
            <person name="Ng V."/>
            <person name="Clum A."/>
            <person name="Steindorff A."/>
            <person name="Ohm R.A."/>
            <person name="Martin F."/>
            <person name="Silar P."/>
            <person name="Natvig D.O."/>
            <person name="Lalanne C."/>
            <person name="Gautier V."/>
            <person name="Ament-Velasquez S.L."/>
            <person name="Kruys A."/>
            <person name="Hutchinson M.I."/>
            <person name="Powell A.J."/>
            <person name="Barry K."/>
            <person name="Miller A.N."/>
            <person name="Grigoriev I.V."/>
            <person name="Debuchy R."/>
            <person name="Gladieux P."/>
            <person name="Hiltunen Thoren M."/>
            <person name="Johannesson H."/>
        </authorList>
    </citation>
    <scope>NUCLEOTIDE SEQUENCE [LARGE SCALE GENOMIC DNA]</scope>
    <source>
        <strain evidence="11">CBS 340.73</strain>
    </source>
</reference>
<dbReference type="PROSITE" id="PS50073">
    <property type="entry name" value="COPPER_FIST_2"/>
    <property type="match status" value="1"/>
</dbReference>
<evidence type="ECO:0000259" key="9">
    <source>
        <dbReference type="PROSITE" id="PS50073"/>
    </source>
</evidence>
<dbReference type="GO" id="GO:0005634">
    <property type="term" value="C:nucleus"/>
    <property type="evidence" value="ECO:0007669"/>
    <property type="project" value="UniProtKB-SubCell"/>
</dbReference>
<feature type="compositionally biased region" description="Polar residues" evidence="8">
    <location>
        <begin position="102"/>
        <end position="114"/>
    </location>
</feature>
<feature type="compositionally biased region" description="Polar residues" evidence="8">
    <location>
        <begin position="230"/>
        <end position="255"/>
    </location>
</feature>
<dbReference type="Pfam" id="PF00649">
    <property type="entry name" value="Copper-fist"/>
    <property type="match status" value="1"/>
</dbReference>
<keyword evidence="6" id="KW-0804">Transcription</keyword>
<dbReference type="InterPro" id="IPR001083">
    <property type="entry name" value="Cu_fist_DNA-bd_dom"/>
</dbReference>
<comment type="caution">
    <text evidence="10">The sequence shown here is derived from an EMBL/GenBank/DDBJ whole genome shotgun (WGS) entry which is preliminary data.</text>
</comment>
<dbReference type="PANTHER" id="PTHR28088:SF9">
    <property type="entry name" value="TRANSCRIPTION FACTOR GRISEA, PUTATIVE (AFU_ORTHOLOGUE AFUA_1G13190)-RELATED"/>
    <property type="match status" value="1"/>
</dbReference>
<name>A0AAN6NL43_9PEZI</name>